<dbReference type="InterPro" id="IPR020846">
    <property type="entry name" value="MFS_dom"/>
</dbReference>
<dbReference type="Gene3D" id="1.20.1250.20">
    <property type="entry name" value="MFS general substrate transporter like domains"/>
    <property type="match status" value="2"/>
</dbReference>
<feature type="transmembrane region" description="Helical" evidence="5">
    <location>
        <begin position="282"/>
        <end position="299"/>
    </location>
</feature>
<accession>A0A1M3KWD3</accession>
<organism evidence="7 8">
    <name type="scientific">Candidatus Kapaibacterium thiocyanatum</name>
    <dbReference type="NCBI Taxonomy" id="1895771"/>
    <lineage>
        <taxon>Bacteria</taxon>
        <taxon>Pseudomonadati</taxon>
        <taxon>Candidatus Kapaibacteriota</taxon>
        <taxon>Candidatus Kapaibacteriia</taxon>
        <taxon>Candidatus Kapaibacteriales</taxon>
        <taxon>Candidatus Kapaibacteriaceae</taxon>
        <taxon>Candidatus Kapaibacterium</taxon>
    </lineage>
</organism>
<dbReference type="InterPro" id="IPR036259">
    <property type="entry name" value="MFS_trans_sf"/>
</dbReference>
<dbReference type="PROSITE" id="PS50850">
    <property type="entry name" value="MFS"/>
    <property type="match status" value="1"/>
</dbReference>
<comment type="subcellular location">
    <subcellularLocation>
        <location evidence="1">Membrane</location>
        <topology evidence="1">Multi-pass membrane protein</topology>
    </subcellularLocation>
</comment>
<keyword evidence="2 5" id="KW-0812">Transmembrane</keyword>
<keyword evidence="4 5" id="KW-0472">Membrane</keyword>
<protein>
    <recommendedName>
        <fullName evidence="6">Major facilitator superfamily (MFS) profile domain-containing protein</fullName>
    </recommendedName>
</protein>
<dbReference type="PANTHER" id="PTHR23508:SF10">
    <property type="entry name" value="CARBOXYLIC ACID TRANSPORTER PROTEIN HOMOLOG"/>
    <property type="match status" value="1"/>
</dbReference>
<dbReference type="InterPro" id="IPR011701">
    <property type="entry name" value="MFS"/>
</dbReference>
<keyword evidence="3 5" id="KW-1133">Transmembrane helix</keyword>
<evidence type="ECO:0000313" key="8">
    <source>
        <dbReference type="Proteomes" id="UP000184233"/>
    </source>
</evidence>
<feature type="transmembrane region" description="Helical" evidence="5">
    <location>
        <begin position="347"/>
        <end position="366"/>
    </location>
</feature>
<evidence type="ECO:0000256" key="1">
    <source>
        <dbReference type="ARBA" id="ARBA00004141"/>
    </source>
</evidence>
<feature type="transmembrane region" description="Helical" evidence="5">
    <location>
        <begin position="252"/>
        <end position="275"/>
    </location>
</feature>
<dbReference type="PANTHER" id="PTHR23508">
    <property type="entry name" value="CARBOXYLIC ACID TRANSPORTER PROTEIN HOMOLOG"/>
    <property type="match status" value="1"/>
</dbReference>
<dbReference type="SUPFAM" id="SSF103473">
    <property type="entry name" value="MFS general substrate transporter"/>
    <property type="match status" value="1"/>
</dbReference>
<dbReference type="Pfam" id="PF07690">
    <property type="entry name" value="MFS_1"/>
    <property type="match status" value="1"/>
</dbReference>
<comment type="caution">
    <text evidence="7">The sequence shown here is derived from an EMBL/GenBank/DDBJ whole genome shotgun (WGS) entry which is preliminary data.</text>
</comment>
<evidence type="ECO:0000259" key="6">
    <source>
        <dbReference type="PROSITE" id="PS50850"/>
    </source>
</evidence>
<name>A0A1M3KWD3_9BACT</name>
<dbReference type="GO" id="GO:0046943">
    <property type="term" value="F:carboxylic acid transmembrane transporter activity"/>
    <property type="evidence" value="ECO:0007669"/>
    <property type="project" value="TreeGrafter"/>
</dbReference>
<feature type="transmembrane region" description="Helical" evidence="5">
    <location>
        <begin position="372"/>
        <end position="390"/>
    </location>
</feature>
<feature type="transmembrane region" description="Helical" evidence="5">
    <location>
        <begin position="79"/>
        <end position="98"/>
    </location>
</feature>
<feature type="transmembrane region" description="Helical" evidence="5">
    <location>
        <begin position="165"/>
        <end position="184"/>
    </location>
</feature>
<dbReference type="GO" id="GO:0005886">
    <property type="term" value="C:plasma membrane"/>
    <property type="evidence" value="ECO:0007669"/>
    <property type="project" value="TreeGrafter"/>
</dbReference>
<sequence length="400" mass="42352">MQHRHVLYLISWLATVCAGLSATLFSVYLPSIVADINGTATPQGIARTGSYAGAAFLLGWAVGGVFLGAMGDRIGRKRALLISTLACTLGMGLTGFVVSLPDLVILRAMTGAGAGGILLITAVLVSEAWANSTNRARMVGILINAFPVGFILSGAFQVLTPDFRTAYLFAGITVAVAVAVQIVVKESDLWSQRDRERRTTASVWHSAHRRDLVVGLMLFGSMLVGLWAAYTWMPTWVSSISTPDQQRTARSITISLLGVGAILGGIISGTVSNIVGRRKAAAIGYLGAFGMSCALFLQPQAQPSIMFGMTLVLSLFIGFNQGVLTGYIPELFPTLVRASATGISFNVGRLVTAVTVFFVGVLVTVLGGYDKAIFTFAFAYVVGFFTLFSARETKGQALPD</sequence>
<feature type="transmembrane region" description="Helical" evidence="5">
    <location>
        <begin position="138"/>
        <end position="159"/>
    </location>
</feature>
<dbReference type="EMBL" id="MKVH01000024">
    <property type="protein sequence ID" value="OJX56722.1"/>
    <property type="molecule type" value="Genomic_DNA"/>
</dbReference>
<feature type="transmembrane region" description="Helical" evidence="5">
    <location>
        <begin position="49"/>
        <end position="67"/>
    </location>
</feature>
<dbReference type="AlphaFoldDB" id="A0A1M3KWD3"/>
<dbReference type="STRING" id="1895771.BGO89_09285"/>
<gene>
    <name evidence="7" type="ORF">BGO89_09285</name>
</gene>
<feature type="domain" description="Major facilitator superfamily (MFS) profile" evidence="6">
    <location>
        <begin position="7"/>
        <end position="394"/>
    </location>
</feature>
<evidence type="ECO:0000256" key="3">
    <source>
        <dbReference type="ARBA" id="ARBA00022989"/>
    </source>
</evidence>
<proteinExistence type="predicted"/>
<feature type="transmembrane region" description="Helical" evidence="5">
    <location>
        <begin position="212"/>
        <end position="232"/>
    </location>
</feature>
<reference evidence="7 8" key="1">
    <citation type="submission" date="2016-09" db="EMBL/GenBank/DDBJ databases">
        <title>Genome-resolved meta-omics ties microbial dynamics to process performance in biotechnology for thiocyanate degradation.</title>
        <authorList>
            <person name="Kantor R.S."/>
            <person name="Huddy R.J."/>
            <person name="Iyer R."/>
            <person name="Thomas B.C."/>
            <person name="Brown C.T."/>
            <person name="Anantharaman K."/>
            <person name="Tringe S."/>
            <person name="Hettich R.L."/>
            <person name="Harrison S.T."/>
            <person name="Banfield J.F."/>
        </authorList>
    </citation>
    <scope>NUCLEOTIDE SEQUENCE [LARGE SCALE GENOMIC DNA]</scope>
    <source>
        <strain evidence="7">59-99</strain>
    </source>
</reference>
<dbReference type="Proteomes" id="UP000184233">
    <property type="component" value="Unassembled WGS sequence"/>
</dbReference>
<evidence type="ECO:0000313" key="7">
    <source>
        <dbReference type="EMBL" id="OJX56722.1"/>
    </source>
</evidence>
<evidence type="ECO:0000256" key="4">
    <source>
        <dbReference type="ARBA" id="ARBA00023136"/>
    </source>
</evidence>
<feature type="transmembrane region" description="Helical" evidence="5">
    <location>
        <begin position="7"/>
        <end position="29"/>
    </location>
</feature>
<feature type="transmembrane region" description="Helical" evidence="5">
    <location>
        <begin position="305"/>
        <end position="327"/>
    </location>
</feature>
<evidence type="ECO:0000256" key="2">
    <source>
        <dbReference type="ARBA" id="ARBA00022692"/>
    </source>
</evidence>
<feature type="transmembrane region" description="Helical" evidence="5">
    <location>
        <begin position="104"/>
        <end position="126"/>
    </location>
</feature>
<evidence type="ECO:0000256" key="5">
    <source>
        <dbReference type="SAM" id="Phobius"/>
    </source>
</evidence>